<dbReference type="InterPro" id="IPR037523">
    <property type="entry name" value="VOC_core"/>
</dbReference>
<reference evidence="2" key="1">
    <citation type="submission" date="2019-05" db="EMBL/GenBank/DDBJ databases">
        <title>Isolation and characterization of methanogens from the cold seep sediment at Four-Way Closure Ridge.</title>
        <authorList>
            <person name="You Y.-T."/>
            <person name="Chen S.-C."/>
            <person name="Zhang W.-L."/>
            <person name="Lai M.-C."/>
        </authorList>
    </citation>
    <scope>NUCLEOTIDE SEQUENCE</scope>
    <source>
        <strain evidence="2">FWC-SCC3</strain>
    </source>
</reference>
<sequence length="130" mass="15020">MQTIDVSVQYPVVITPNLEECRDFYVDHFGFDIVFEADWYIQLKHENGIELGFMRPNLPNQPPFLHAAYDGKGIIVTYDVEDAQEEYEKAQKIEGLAIVLPYTEEEWGQKHFILKDPAGVFVDIVQQAIE</sequence>
<proteinExistence type="predicted"/>
<dbReference type="InterPro" id="IPR004360">
    <property type="entry name" value="Glyas_Fos-R_dOase_dom"/>
</dbReference>
<gene>
    <name evidence="2" type="ORF">FGW20_08890</name>
</gene>
<dbReference type="EMBL" id="VCYI01000011">
    <property type="protein sequence ID" value="MDN7013152.1"/>
    <property type="molecule type" value="Genomic_DNA"/>
</dbReference>
<comment type="caution">
    <text evidence="2">The sequence shown here is derived from an EMBL/GenBank/DDBJ whole genome shotgun (WGS) entry which is preliminary data.</text>
</comment>
<evidence type="ECO:0000259" key="1">
    <source>
        <dbReference type="PROSITE" id="PS51819"/>
    </source>
</evidence>
<dbReference type="Proteomes" id="UP001168423">
    <property type="component" value="Unassembled WGS sequence"/>
</dbReference>
<name>A0ABT8M285_9EURY</name>
<protein>
    <submittedName>
        <fullName evidence="2">Glyoxalase</fullName>
    </submittedName>
</protein>
<dbReference type="SUPFAM" id="SSF54593">
    <property type="entry name" value="Glyoxalase/Bleomycin resistance protein/Dihydroxybiphenyl dioxygenase"/>
    <property type="match status" value="1"/>
</dbReference>
<dbReference type="Gene3D" id="3.30.720.120">
    <property type="match status" value="1"/>
</dbReference>
<keyword evidence="3" id="KW-1185">Reference proteome</keyword>
<dbReference type="Pfam" id="PF00903">
    <property type="entry name" value="Glyoxalase"/>
    <property type="match status" value="1"/>
</dbReference>
<evidence type="ECO:0000313" key="3">
    <source>
        <dbReference type="Proteomes" id="UP001168423"/>
    </source>
</evidence>
<evidence type="ECO:0000313" key="2">
    <source>
        <dbReference type="EMBL" id="MDN7013152.1"/>
    </source>
</evidence>
<accession>A0ABT8M285</accession>
<dbReference type="InterPro" id="IPR029068">
    <property type="entry name" value="Glyas_Bleomycin-R_OHBP_Dase"/>
</dbReference>
<dbReference type="Gene3D" id="3.30.720.110">
    <property type="match status" value="1"/>
</dbReference>
<feature type="domain" description="VOC" evidence="1">
    <location>
        <begin position="7"/>
        <end position="127"/>
    </location>
</feature>
<organism evidence="2 3">
    <name type="scientific">Methanoculleus methanifontis</name>
    <dbReference type="NCBI Taxonomy" id="2584086"/>
    <lineage>
        <taxon>Archaea</taxon>
        <taxon>Methanobacteriati</taxon>
        <taxon>Methanobacteriota</taxon>
        <taxon>Stenosarchaea group</taxon>
        <taxon>Methanomicrobia</taxon>
        <taxon>Methanomicrobiales</taxon>
        <taxon>Methanomicrobiaceae</taxon>
        <taxon>Methanoculleus</taxon>
    </lineage>
</organism>
<dbReference type="RefSeq" id="WP_301677739.1">
    <property type="nucleotide sequence ID" value="NZ_VCYI01000011.1"/>
</dbReference>
<dbReference type="PROSITE" id="PS51819">
    <property type="entry name" value="VOC"/>
    <property type="match status" value="1"/>
</dbReference>